<keyword evidence="3" id="KW-0630">Potassium</keyword>
<feature type="transmembrane region" description="Helical" evidence="5">
    <location>
        <begin position="133"/>
        <end position="152"/>
    </location>
</feature>
<keyword evidence="5" id="KW-1133">Transmembrane helix</keyword>
<evidence type="ECO:0000256" key="5">
    <source>
        <dbReference type="SAM" id="Phobius"/>
    </source>
</evidence>
<organism evidence="6 7">
    <name type="scientific">Hibiscus sabdariffa</name>
    <name type="common">roselle</name>
    <dbReference type="NCBI Taxonomy" id="183260"/>
    <lineage>
        <taxon>Eukaryota</taxon>
        <taxon>Viridiplantae</taxon>
        <taxon>Streptophyta</taxon>
        <taxon>Embryophyta</taxon>
        <taxon>Tracheophyta</taxon>
        <taxon>Spermatophyta</taxon>
        <taxon>Magnoliopsida</taxon>
        <taxon>eudicotyledons</taxon>
        <taxon>Gunneridae</taxon>
        <taxon>Pentapetalae</taxon>
        <taxon>rosids</taxon>
        <taxon>malvids</taxon>
        <taxon>Malvales</taxon>
        <taxon>Malvaceae</taxon>
        <taxon>Malvoideae</taxon>
        <taxon>Hibiscus</taxon>
    </lineage>
</organism>
<evidence type="ECO:0000256" key="3">
    <source>
        <dbReference type="ARBA" id="ARBA00022958"/>
    </source>
</evidence>
<comment type="caution">
    <text evidence="6">The sequence shown here is derived from an EMBL/GenBank/DDBJ whole genome shotgun (WGS) entry which is preliminary data.</text>
</comment>
<keyword evidence="5" id="KW-0812">Transmembrane</keyword>
<keyword evidence="4" id="KW-0406">Ion transport</keyword>
<dbReference type="PANTHER" id="PTHR10110">
    <property type="entry name" value="SODIUM/HYDROGEN EXCHANGER"/>
    <property type="match status" value="1"/>
</dbReference>
<protein>
    <submittedName>
        <fullName evidence="6">Uncharacterized protein</fullName>
    </submittedName>
</protein>
<accession>A0ABR2T771</accession>
<proteinExistence type="predicted"/>
<feature type="transmembrane region" description="Helical" evidence="5">
    <location>
        <begin position="85"/>
        <end position="103"/>
    </location>
</feature>
<sequence length="154" mass="17532">MVANPNEIPEEVELISAYIIKKLFRDRHFTDLEVALMIPIGYLSYMMAELFSLSSTLTVLFYDFVMSHYTWRNVTESSKITTKHALATLSLMYEIFILLYAGIDALDIEKRLVSKSPGTYVGVMISWAGLTQLRGNIIMITNTIIVVVSMVYDM</sequence>
<name>A0ABR2T771_9ROSI</name>
<evidence type="ECO:0000256" key="1">
    <source>
        <dbReference type="ARBA" id="ARBA00022448"/>
    </source>
</evidence>
<keyword evidence="1" id="KW-0813">Transport</keyword>
<dbReference type="InterPro" id="IPR018422">
    <property type="entry name" value="Cation/H_exchanger_CPA1"/>
</dbReference>
<keyword evidence="5" id="KW-0472">Membrane</keyword>
<keyword evidence="7" id="KW-1185">Reference proteome</keyword>
<dbReference type="EMBL" id="JBBPBN010000008">
    <property type="protein sequence ID" value="KAK9033124.1"/>
    <property type="molecule type" value="Genomic_DNA"/>
</dbReference>
<dbReference type="Proteomes" id="UP001396334">
    <property type="component" value="Unassembled WGS sequence"/>
</dbReference>
<evidence type="ECO:0000313" key="7">
    <source>
        <dbReference type="Proteomes" id="UP001396334"/>
    </source>
</evidence>
<keyword evidence="2" id="KW-0633">Potassium transport</keyword>
<evidence type="ECO:0000313" key="6">
    <source>
        <dbReference type="EMBL" id="KAK9033124.1"/>
    </source>
</evidence>
<feature type="transmembrane region" description="Helical" evidence="5">
    <location>
        <begin position="42"/>
        <end position="65"/>
    </location>
</feature>
<evidence type="ECO:0000256" key="2">
    <source>
        <dbReference type="ARBA" id="ARBA00022538"/>
    </source>
</evidence>
<gene>
    <name evidence="6" type="ORF">V6N11_018161</name>
</gene>
<reference evidence="6 7" key="1">
    <citation type="journal article" date="2024" name="G3 (Bethesda)">
        <title>Genome assembly of Hibiscus sabdariffa L. provides insights into metabolisms of medicinal natural products.</title>
        <authorList>
            <person name="Kim T."/>
        </authorList>
    </citation>
    <scope>NUCLEOTIDE SEQUENCE [LARGE SCALE GENOMIC DNA]</scope>
    <source>
        <strain evidence="6">TK-2024</strain>
        <tissue evidence="6">Old leaves</tissue>
    </source>
</reference>
<evidence type="ECO:0000256" key="4">
    <source>
        <dbReference type="ARBA" id="ARBA00023065"/>
    </source>
</evidence>
<dbReference type="PANTHER" id="PTHR10110:SF193">
    <property type="entry name" value="SODIUM_HYDROGEN EXCHANGER"/>
    <property type="match status" value="1"/>
</dbReference>